<evidence type="ECO:0000256" key="5">
    <source>
        <dbReference type="ARBA" id="ARBA00023015"/>
    </source>
</evidence>
<dbReference type="GO" id="GO:0008270">
    <property type="term" value="F:zinc ion binding"/>
    <property type="evidence" value="ECO:0007669"/>
    <property type="project" value="UniProtKB-KW"/>
</dbReference>
<feature type="coiled-coil region" evidence="11">
    <location>
        <begin position="401"/>
        <end position="435"/>
    </location>
</feature>
<feature type="compositionally biased region" description="Polar residues" evidence="12">
    <location>
        <begin position="230"/>
        <end position="239"/>
    </location>
</feature>
<dbReference type="KEGG" id="bbel:109464068"/>
<sequence length="567" mass="59909">MGDDDKPFACPSCGQRFANEDHLSVHKHKHEMTLKFGPPKLDGLVVDQTPTPTRFLKNCEEVGLFQELSGASPFEQDFKKASEQSTSQDSGDQSEPAETAPLPAADTRVPAPAAPVAHVAPVSMETSAAPTQPEPARVNPPPQVAATNVVTSPSATMATPELVPTIGIAGTVSTVITQAPAGMARQMNTFQGSLPVLLHLPNGTTMPVAVPVPASIANPSVQVPSAIPAPQSSPTGSTIQQQQQPHAVQPPQSEAKLESPLDYRAHYLPMVPHHVLRLKAALAGSSMPGNMSVMSQAVDVIMSQQQQQQQQQQHAGPQDLSQHRMAMDESPPMSMSMSPSPPTSPGCSPPYSGQGMDTPPPATTGRRRRGQEKDPELRRQRFLERNRAAAARCRQKRKLWVQSLEKKAEDLTATNLQLQSEVSLLRNEVAQLKQLLLAHKDCPIMALQQKSHATLLQGEKVQDPTVSQTPGKAITTTTTLNLTTVAEAVATSGLTQGAGVTGVTTLVLQPGNESAAATLMSVGMPGTSSAEAVATSALTNMAQRATLELQQMQGQGSGVAGQGSDSK</sequence>
<evidence type="ECO:0000256" key="4">
    <source>
        <dbReference type="ARBA" id="ARBA00022833"/>
    </source>
</evidence>
<dbReference type="SUPFAM" id="SSF57667">
    <property type="entry name" value="beta-beta-alpha zinc fingers"/>
    <property type="match status" value="1"/>
</dbReference>
<feature type="region of interest" description="Disordered" evidence="12">
    <location>
        <begin position="223"/>
        <end position="256"/>
    </location>
</feature>
<dbReference type="SUPFAM" id="SSF57959">
    <property type="entry name" value="Leucine zipper domain"/>
    <property type="match status" value="1"/>
</dbReference>
<feature type="region of interest" description="Disordered" evidence="12">
    <location>
        <begin position="122"/>
        <end position="141"/>
    </location>
</feature>
<keyword evidence="8" id="KW-0804">Transcription</keyword>
<dbReference type="SMART" id="SM00338">
    <property type="entry name" value="BRLZ"/>
    <property type="match status" value="1"/>
</dbReference>
<dbReference type="InterPro" id="IPR046347">
    <property type="entry name" value="bZIP_sf"/>
</dbReference>
<keyword evidence="9" id="KW-0539">Nucleus</keyword>
<dbReference type="PANTHER" id="PTHR19304">
    <property type="entry name" value="CYCLIC-AMP RESPONSE ELEMENT BINDING PROTEIN"/>
    <property type="match status" value="1"/>
</dbReference>
<feature type="domain" description="C2H2-type" evidence="13">
    <location>
        <begin position="8"/>
        <end position="30"/>
    </location>
</feature>
<dbReference type="OrthoDB" id="295274at2759"/>
<dbReference type="InterPro" id="IPR016378">
    <property type="entry name" value="TF_CRE-BP1-typ"/>
</dbReference>
<dbReference type="FunFam" id="3.30.160.60:FF:000446">
    <property type="entry name" value="Zinc finger protein"/>
    <property type="match status" value="1"/>
</dbReference>
<reference evidence="16" key="1">
    <citation type="submission" date="2025-08" db="UniProtKB">
        <authorList>
            <consortium name="RefSeq"/>
        </authorList>
    </citation>
    <scope>IDENTIFICATION</scope>
    <source>
        <tissue evidence="16">Gonad</tissue>
    </source>
</reference>
<evidence type="ECO:0000313" key="15">
    <source>
        <dbReference type="Proteomes" id="UP000515135"/>
    </source>
</evidence>
<evidence type="ECO:0000256" key="1">
    <source>
        <dbReference type="ARBA" id="ARBA00004123"/>
    </source>
</evidence>
<proteinExistence type="predicted"/>
<feature type="compositionally biased region" description="Low complexity" evidence="12">
    <location>
        <begin position="240"/>
        <end position="252"/>
    </location>
</feature>
<keyword evidence="5" id="KW-0805">Transcription regulation</keyword>
<accession>A0A6P4YHS6</accession>
<keyword evidence="11" id="KW-0175">Coiled coil</keyword>
<dbReference type="PROSITE" id="PS00036">
    <property type="entry name" value="BZIP_BASIC"/>
    <property type="match status" value="1"/>
</dbReference>
<dbReference type="Gene3D" id="1.20.5.170">
    <property type="match status" value="1"/>
</dbReference>
<evidence type="ECO:0000256" key="2">
    <source>
        <dbReference type="ARBA" id="ARBA00022723"/>
    </source>
</evidence>
<keyword evidence="4" id="KW-0862">Zinc</keyword>
<name>A0A6P4YHS6_BRABE</name>
<dbReference type="RefSeq" id="XP_019616551.1">
    <property type="nucleotide sequence ID" value="XM_019760992.1"/>
</dbReference>
<feature type="compositionally biased region" description="Pro residues" evidence="12">
    <location>
        <begin position="339"/>
        <end position="348"/>
    </location>
</feature>
<dbReference type="AlphaFoldDB" id="A0A6P4YHS6"/>
<dbReference type="PROSITE" id="PS00028">
    <property type="entry name" value="ZINC_FINGER_C2H2_1"/>
    <property type="match status" value="1"/>
</dbReference>
<dbReference type="FunFam" id="1.20.5.170:FF:000010">
    <property type="entry name" value="Cyclic AMP-dependent transcription factor ATF-2"/>
    <property type="match status" value="1"/>
</dbReference>
<dbReference type="InterPro" id="IPR004827">
    <property type="entry name" value="bZIP"/>
</dbReference>
<dbReference type="InterPro" id="IPR051027">
    <property type="entry name" value="bZIP_transcription_factors"/>
</dbReference>
<feature type="region of interest" description="Disordered" evidence="12">
    <location>
        <begin position="301"/>
        <end position="383"/>
    </location>
</feature>
<dbReference type="Gene3D" id="3.30.160.60">
    <property type="entry name" value="Classic Zinc Finger"/>
    <property type="match status" value="1"/>
</dbReference>
<dbReference type="Proteomes" id="UP000515135">
    <property type="component" value="Unplaced"/>
</dbReference>
<evidence type="ECO:0000256" key="11">
    <source>
        <dbReference type="SAM" id="Coils"/>
    </source>
</evidence>
<evidence type="ECO:0000256" key="8">
    <source>
        <dbReference type="ARBA" id="ARBA00023163"/>
    </source>
</evidence>
<comment type="subcellular location">
    <subcellularLocation>
        <location evidence="1">Nucleus</location>
    </subcellularLocation>
</comment>
<evidence type="ECO:0000256" key="10">
    <source>
        <dbReference type="PROSITE-ProRule" id="PRU00042"/>
    </source>
</evidence>
<dbReference type="GeneID" id="109464068"/>
<evidence type="ECO:0000256" key="3">
    <source>
        <dbReference type="ARBA" id="ARBA00022771"/>
    </source>
</evidence>
<protein>
    <submittedName>
        <fullName evidence="16">Cyclic AMP-dependent transcription factor ATF-7-like isoform X1</fullName>
    </submittedName>
</protein>
<feature type="compositionally biased region" description="Polar residues" evidence="12">
    <location>
        <begin position="83"/>
        <end position="93"/>
    </location>
</feature>
<keyword evidence="7" id="KW-0010">Activator</keyword>
<dbReference type="Pfam" id="PF00170">
    <property type="entry name" value="bZIP_1"/>
    <property type="match status" value="1"/>
</dbReference>
<dbReference type="GO" id="GO:0003700">
    <property type="term" value="F:DNA-binding transcription factor activity"/>
    <property type="evidence" value="ECO:0007669"/>
    <property type="project" value="InterPro"/>
</dbReference>
<evidence type="ECO:0000259" key="14">
    <source>
        <dbReference type="PROSITE" id="PS50217"/>
    </source>
</evidence>
<dbReference type="InterPro" id="IPR013087">
    <property type="entry name" value="Znf_C2H2_type"/>
</dbReference>
<evidence type="ECO:0000256" key="9">
    <source>
        <dbReference type="ARBA" id="ARBA00023242"/>
    </source>
</evidence>
<dbReference type="PIRSF" id="PIRSF003153">
    <property type="entry name" value="ATF2_CRE-BP1"/>
    <property type="match status" value="1"/>
</dbReference>
<feature type="compositionally biased region" description="Low complexity" evidence="12">
    <location>
        <begin position="304"/>
        <end position="313"/>
    </location>
</feature>
<dbReference type="PROSITE" id="PS50157">
    <property type="entry name" value="ZINC_FINGER_C2H2_2"/>
    <property type="match status" value="1"/>
</dbReference>
<dbReference type="PROSITE" id="PS50217">
    <property type="entry name" value="BZIP"/>
    <property type="match status" value="1"/>
</dbReference>
<feature type="domain" description="BZIP" evidence="14">
    <location>
        <begin position="376"/>
        <end position="439"/>
    </location>
</feature>
<evidence type="ECO:0000259" key="13">
    <source>
        <dbReference type="PROSITE" id="PS50157"/>
    </source>
</evidence>
<organism evidence="15 16">
    <name type="scientific">Branchiostoma belcheri</name>
    <name type="common">Amphioxus</name>
    <dbReference type="NCBI Taxonomy" id="7741"/>
    <lineage>
        <taxon>Eukaryota</taxon>
        <taxon>Metazoa</taxon>
        <taxon>Chordata</taxon>
        <taxon>Cephalochordata</taxon>
        <taxon>Leptocardii</taxon>
        <taxon>Amphioxiformes</taxon>
        <taxon>Branchiostomatidae</taxon>
        <taxon>Branchiostoma</taxon>
    </lineage>
</organism>
<keyword evidence="15" id="KW-1185">Reference proteome</keyword>
<keyword evidence="2" id="KW-0479">Metal-binding</keyword>
<dbReference type="InterPro" id="IPR036236">
    <property type="entry name" value="Znf_C2H2_sf"/>
</dbReference>
<feature type="compositionally biased region" description="Basic and acidic residues" evidence="12">
    <location>
        <begin position="371"/>
        <end position="383"/>
    </location>
</feature>
<gene>
    <name evidence="16" type="primary">LOC109464068</name>
</gene>
<dbReference type="GO" id="GO:0003677">
    <property type="term" value="F:DNA binding"/>
    <property type="evidence" value="ECO:0007669"/>
    <property type="project" value="UniProtKB-KW"/>
</dbReference>
<dbReference type="CDD" id="cd14687">
    <property type="entry name" value="bZIP_ATF2"/>
    <property type="match status" value="1"/>
</dbReference>
<evidence type="ECO:0000313" key="16">
    <source>
        <dbReference type="RefSeq" id="XP_019616551.1"/>
    </source>
</evidence>
<keyword evidence="6" id="KW-0238">DNA-binding</keyword>
<evidence type="ECO:0000256" key="12">
    <source>
        <dbReference type="SAM" id="MobiDB-lite"/>
    </source>
</evidence>
<feature type="region of interest" description="Disordered" evidence="12">
    <location>
        <begin position="75"/>
        <end position="108"/>
    </location>
</feature>
<evidence type="ECO:0000256" key="6">
    <source>
        <dbReference type="ARBA" id="ARBA00023125"/>
    </source>
</evidence>
<keyword evidence="3 10" id="KW-0863">Zinc-finger</keyword>
<evidence type="ECO:0000256" key="7">
    <source>
        <dbReference type="ARBA" id="ARBA00023159"/>
    </source>
</evidence>
<dbReference type="GO" id="GO:0005634">
    <property type="term" value="C:nucleus"/>
    <property type="evidence" value="ECO:0007669"/>
    <property type="project" value="UniProtKB-SubCell"/>
</dbReference>